<evidence type="ECO:0000313" key="2">
    <source>
        <dbReference type="Proteomes" id="UP001196413"/>
    </source>
</evidence>
<protein>
    <submittedName>
        <fullName evidence="1">Uncharacterized protein</fullName>
    </submittedName>
</protein>
<dbReference type="AlphaFoldDB" id="A0AAD5M4L5"/>
<proteinExistence type="predicted"/>
<organism evidence="1 2">
    <name type="scientific">Parelaphostrongylus tenuis</name>
    <name type="common">Meningeal worm</name>
    <dbReference type="NCBI Taxonomy" id="148309"/>
    <lineage>
        <taxon>Eukaryota</taxon>
        <taxon>Metazoa</taxon>
        <taxon>Ecdysozoa</taxon>
        <taxon>Nematoda</taxon>
        <taxon>Chromadorea</taxon>
        <taxon>Rhabditida</taxon>
        <taxon>Rhabditina</taxon>
        <taxon>Rhabditomorpha</taxon>
        <taxon>Strongyloidea</taxon>
        <taxon>Metastrongylidae</taxon>
        <taxon>Parelaphostrongylus</taxon>
    </lineage>
</organism>
<name>A0AAD5M4L5_PARTN</name>
<sequence>MQPYFKDCAPTLTGYLRAQNICPSPVASSVRNGIFQLDRSLYKRVERVRNESHMQPSNGIRRSHEHVWLLHAAGHDSLKIVSKLPIL</sequence>
<dbReference type="EMBL" id="JAHQIW010001301">
    <property type="protein sequence ID" value="KAJ1352080.1"/>
    <property type="molecule type" value="Genomic_DNA"/>
</dbReference>
<keyword evidence="2" id="KW-1185">Reference proteome</keyword>
<reference evidence="1" key="1">
    <citation type="submission" date="2021-06" db="EMBL/GenBank/DDBJ databases">
        <title>Parelaphostrongylus tenuis whole genome reference sequence.</title>
        <authorList>
            <person name="Garwood T.J."/>
            <person name="Larsen P.A."/>
            <person name="Fountain-Jones N.M."/>
            <person name="Garbe J.R."/>
            <person name="Macchietto M.G."/>
            <person name="Kania S.A."/>
            <person name="Gerhold R.W."/>
            <person name="Richards J.E."/>
            <person name="Wolf T.M."/>
        </authorList>
    </citation>
    <scope>NUCLEOTIDE SEQUENCE</scope>
    <source>
        <strain evidence="1">MNPRO001-30</strain>
        <tissue evidence="1">Meninges</tissue>
    </source>
</reference>
<accession>A0AAD5M4L5</accession>
<comment type="caution">
    <text evidence="1">The sequence shown here is derived from an EMBL/GenBank/DDBJ whole genome shotgun (WGS) entry which is preliminary data.</text>
</comment>
<dbReference type="Proteomes" id="UP001196413">
    <property type="component" value="Unassembled WGS sequence"/>
</dbReference>
<evidence type="ECO:0000313" key="1">
    <source>
        <dbReference type="EMBL" id="KAJ1352080.1"/>
    </source>
</evidence>
<gene>
    <name evidence="1" type="ORF">KIN20_008271</name>
</gene>